<protein>
    <submittedName>
        <fullName evidence="1">Uncharacterized protein</fullName>
    </submittedName>
</protein>
<evidence type="ECO:0000313" key="2">
    <source>
        <dbReference type="Proteomes" id="UP000008068"/>
    </source>
</evidence>
<dbReference type="AlphaFoldDB" id="G0NI10"/>
<dbReference type="InParanoid" id="G0NI10"/>
<keyword evidence="2" id="KW-1185">Reference proteome</keyword>
<proteinExistence type="predicted"/>
<dbReference type="EMBL" id="GL379887">
    <property type="protein sequence ID" value="EGT31636.1"/>
    <property type="molecule type" value="Genomic_DNA"/>
</dbReference>
<name>G0NI10_CAEBE</name>
<organism evidence="2">
    <name type="scientific">Caenorhabditis brenneri</name>
    <name type="common">Nematode worm</name>
    <dbReference type="NCBI Taxonomy" id="135651"/>
    <lineage>
        <taxon>Eukaryota</taxon>
        <taxon>Metazoa</taxon>
        <taxon>Ecdysozoa</taxon>
        <taxon>Nematoda</taxon>
        <taxon>Chromadorea</taxon>
        <taxon>Rhabditida</taxon>
        <taxon>Rhabditina</taxon>
        <taxon>Rhabditomorpha</taxon>
        <taxon>Rhabditoidea</taxon>
        <taxon>Rhabditidae</taxon>
        <taxon>Peloderinae</taxon>
        <taxon>Caenorhabditis</taxon>
    </lineage>
</organism>
<sequence>MMRVRQKKTIGKVELSGLASWKILVVLWKKVRTLAEEMTMEEVFEWQLMISMPSVIESCWNSIPDLKFDEFATPLAAIRSQFLLESFHCCICNWRLSLHLDTTNTEWHT</sequence>
<accession>G0NI10</accession>
<dbReference type="Proteomes" id="UP000008068">
    <property type="component" value="Unassembled WGS sequence"/>
</dbReference>
<reference evidence="2" key="1">
    <citation type="submission" date="2011-07" db="EMBL/GenBank/DDBJ databases">
        <authorList>
            <consortium name="Caenorhabditis brenneri Sequencing and Analysis Consortium"/>
            <person name="Wilson R.K."/>
        </authorList>
    </citation>
    <scope>NUCLEOTIDE SEQUENCE [LARGE SCALE GENOMIC DNA]</scope>
    <source>
        <strain evidence="2">PB2801</strain>
    </source>
</reference>
<dbReference type="HOGENOM" id="CLU_2186264_0_0_1"/>
<gene>
    <name evidence="1" type="ORF">CAEBREN_14196</name>
</gene>
<evidence type="ECO:0000313" key="1">
    <source>
        <dbReference type="EMBL" id="EGT31636.1"/>
    </source>
</evidence>